<dbReference type="Gene3D" id="2.60.120.10">
    <property type="entry name" value="Jelly Rolls"/>
    <property type="match status" value="1"/>
</dbReference>
<dbReference type="eggNOG" id="COG0662">
    <property type="taxonomic scope" value="Bacteria"/>
</dbReference>
<dbReference type="CDD" id="cd02223">
    <property type="entry name" value="cupin_Bh2720-like"/>
    <property type="match status" value="1"/>
</dbReference>
<sequence>MAEYAGQFDDQGTKPYVVDIEKATLDNTTFRTTMWTGEKLQLTVMEIPVGECIGLEVHHGIDQFLRIEAGEGLCQMGPAEDDLNFERKVADDDAIFVPAGMWHNVTNTGDEALKLYTIYAGPDHVAGTVHPTKADAEADPNED</sequence>
<feature type="domain" description="Cupin type-2" evidence="1">
    <location>
        <begin position="44"/>
        <end position="119"/>
    </location>
</feature>
<dbReference type="HOGENOM" id="CLU_090569_1_1_11"/>
<dbReference type="RefSeq" id="WP_013169427.1">
    <property type="nucleotide sequence ID" value="NC_014218.1"/>
</dbReference>
<dbReference type="EMBL" id="CP002045">
    <property type="protein sequence ID" value="ADH91929.1"/>
    <property type="molecule type" value="Genomic_DNA"/>
</dbReference>
<dbReference type="KEGG" id="ahe:Arch_0166"/>
<evidence type="ECO:0000313" key="3">
    <source>
        <dbReference type="Proteomes" id="UP000000376"/>
    </source>
</evidence>
<evidence type="ECO:0000313" key="2">
    <source>
        <dbReference type="EMBL" id="ADH91929.1"/>
    </source>
</evidence>
<dbReference type="AlphaFoldDB" id="D7BLY0"/>
<proteinExistence type="predicted"/>
<dbReference type="PANTHER" id="PTHR43346">
    <property type="entry name" value="LIGAND BINDING DOMAIN PROTEIN, PUTATIVE (AFU_ORTHOLOGUE AFUA_6G14370)-RELATED"/>
    <property type="match status" value="1"/>
</dbReference>
<dbReference type="Pfam" id="PF07883">
    <property type="entry name" value="Cupin_2"/>
    <property type="match status" value="1"/>
</dbReference>
<gene>
    <name evidence="2" type="ordered locus">Arch_0166</name>
</gene>
<dbReference type="InterPro" id="IPR013096">
    <property type="entry name" value="Cupin_2"/>
</dbReference>
<protein>
    <submittedName>
        <fullName evidence="2">Cupin 2 conserved barrel domain protein</fullName>
    </submittedName>
</protein>
<dbReference type="Proteomes" id="UP000000376">
    <property type="component" value="Chromosome"/>
</dbReference>
<evidence type="ECO:0000259" key="1">
    <source>
        <dbReference type="Pfam" id="PF07883"/>
    </source>
</evidence>
<dbReference type="PANTHER" id="PTHR43346:SF1">
    <property type="entry name" value="QUERCETIN 2,3-DIOXYGENASE-RELATED"/>
    <property type="match status" value="1"/>
</dbReference>
<dbReference type="SUPFAM" id="SSF51182">
    <property type="entry name" value="RmlC-like cupins"/>
    <property type="match status" value="1"/>
</dbReference>
<organism evidence="2 3">
    <name type="scientific">Arcanobacterium haemolyticum (strain ATCC 9345 / DSM 20595 / CCM 5947 / CCUG 17215 / LMG 16163 / NBRC 15585 / NCTC 8452 / 11018)</name>
    <dbReference type="NCBI Taxonomy" id="644284"/>
    <lineage>
        <taxon>Bacteria</taxon>
        <taxon>Bacillati</taxon>
        <taxon>Actinomycetota</taxon>
        <taxon>Actinomycetes</taxon>
        <taxon>Actinomycetales</taxon>
        <taxon>Actinomycetaceae</taxon>
        <taxon>Arcanobacterium</taxon>
    </lineage>
</organism>
<reference evidence="2 3" key="1">
    <citation type="journal article" date="2010" name="Stand. Genomic Sci.">
        <title>Complete genome sequence of Arcanobacterium haemolyticum type strain (11018).</title>
        <authorList>
            <person name="Yasawong M."/>
            <person name="Teshima H."/>
            <person name="Lapidus A."/>
            <person name="Nolan M."/>
            <person name="Lucas S."/>
            <person name="Glavina Del Rio T."/>
            <person name="Tice H."/>
            <person name="Cheng J."/>
            <person name="Bruce D."/>
            <person name="Detter C."/>
            <person name="Tapia R."/>
            <person name="Han C."/>
            <person name="Goodwin L."/>
            <person name="Pitluck S."/>
            <person name="Liolios K."/>
            <person name="Ivanova N."/>
            <person name="Mavromatis K."/>
            <person name="Mikhailova N."/>
            <person name="Pati A."/>
            <person name="Chen A."/>
            <person name="Palaniappan K."/>
            <person name="Land M."/>
            <person name="Hauser L."/>
            <person name="Chang Y."/>
            <person name="Jeffries C."/>
            <person name="Rohde M."/>
            <person name="Sikorski J."/>
            <person name="Pukall R."/>
            <person name="Goker M."/>
            <person name="Woyke T."/>
            <person name="Bristow J."/>
            <person name="Eisen J."/>
            <person name="Markowitz V."/>
            <person name="Hugenholtz P."/>
            <person name="Kyrpides N."/>
            <person name="Klenk H."/>
        </authorList>
    </citation>
    <scope>NUCLEOTIDE SEQUENCE [LARGE SCALE GENOMIC DNA]</scope>
    <source>
        <strain evidence="3">ATCC 9345 / DSM 20595 / CCUG 17215 / LMG 16163 / NBRC 15585 / NCTC 8452 / 11018</strain>
    </source>
</reference>
<name>D7BLY0_ARCHD</name>
<dbReference type="InterPro" id="IPR011051">
    <property type="entry name" value="RmlC_Cupin_sf"/>
</dbReference>
<dbReference type="STRING" id="644284.Arch_0166"/>
<keyword evidence="3" id="KW-1185">Reference proteome</keyword>
<accession>D7BLY0</accession>
<dbReference type="InterPro" id="IPR052538">
    <property type="entry name" value="Flavonoid_dioxygenase-like"/>
</dbReference>
<dbReference type="OrthoDB" id="3231985at2"/>
<dbReference type="InterPro" id="IPR014710">
    <property type="entry name" value="RmlC-like_jellyroll"/>
</dbReference>